<comment type="caution">
    <text evidence="1">The sequence shown here is derived from an EMBL/GenBank/DDBJ whole genome shotgun (WGS) entry which is preliminary data.</text>
</comment>
<accession>A0A5C6ZHX7</accession>
<proteinExistence type="predicted"/>
<reference evidence="1 2" key="1">
    <citation type="submission" date="2019-08" db="EMBL/GenBank/DDBJ databases">
        <title>Genomes of Subsaximicrobium wynnwilliamsii strains.</title>
        <authorList>
            <person name="Bowman J.P."/>
        </authorList>
    </citation>
    <scope>NUCLEOTIDE SEQUENCE [LARGE SCALE GENOMIC DNA]</scope>
    <source>
        <strain evidence="1 2">2-80-2</strain>
    </source>
</reference>
<gene>
    <name evidence="1" type="ORF">ESY86_06095</name>
</gene>
<organism evidence="1 2">
    <name type="scientific">Subsaximicrobium wynnwilliamsii</name>
    <dbReference type="NCBI Taxonomy" id="291179"/>
    <lineage>
        <taxon>Bacteria</taxon>
        <taxon>Pseudomonadati</taxon>
        <taxon>Bacteroidota</taxon>
        <taxon>Flavobacteriia</taxon>
        <taxon>Flavobacteriales</taxon>
        <taxon>Flavobacteriaceae</taxon>
        <taxon>Subsaximicrobium</taxon>
    </lineage>
</organism>
<dbReference type="Proteomes" id="UP000321578">
    <property type="component" value="Unassembled WGS sequence"/>
</dbReference>
<keyword evidence="2" id="KW-1185">Reference proteome</keyword>
<protein>
    <submittedName>
        <fullName evidence="1">Uncharacterized protein</fullName>
    </submittedName>
</protein>
<dbReference type="OrthoDB" id="556365at2"/>
<evidence type="ECO:0000313" key="2">
    <source>
        <dbReference type="Proteomes" id="UP000321578"/>
    </source>
</evidence>
<name>A0A5C6ZHX7_9FLAO</name>
<sequence>MHNFFRLSAVDKLLNRFYKGFFSTKTKDAKCNIELSRIIAIQIIGEIIRGDKNKYNGFELNLVVDDANRLKVIDHGNLKASLQITRP</sequence>
<evidence type="ECO:0000313" key="1">
    <source>
        <dbReference type="EMBL" id="TXD89775.1"/>
    </source>
</evidence>
<dbReference type="AlphaFoldDB" id="A0A5C6ZHX7"/>
<dbReference type="EMBL" id="VORO01000005">
    <property type="protein sequence ID" value="TXD89775.1"/>
    <property type="molecule type" value="Genomic_DNA"/>
</dbReference>